<sequence length="306" mass="34511">MLAQQNPALSNNAPEENTVSINHTPRNYQAYPGSKYALPHDDLERQRLLLQHYTLKSLFENRILLAPVSLDRTDKVLEIGTGPGLWVMDLATTVDPSVAMVAVDIESRLFPTSPPKNIEFKIESVTDLPSEWNDTFSLVHQRLLILALQVPQWPKAIQEIYRVLRPGGWVQFAESTPWHEDKYPGKPCMEKLTAIYRRLAEYRNLYVDCAYDIPKMLGEAGFVEIRSESRMQLMGKWAGEIGVANATNHVGVLRGIKTPVLAAGGFGYVTSEAEYDALCDGLEKEWDEIPGSEKDFIITWARKPLV</sequence>
<evidence type="ECO:0000313" key="6">
    <source>
        <dbReference type="EMBL" id="KAF7338061.1"/>
    </source>
</evidence>
<organism evidence="6 7">
    <name type="scientific">Mycena venus</name>
    <dbReference type="NCBI Taxonomy" id="2733690"/>
    <lineage>
        <taxon>Eukaryota</taxon>
        <taxon>Fungi</taxon>
        <taxon>Dikarya</taxon>
        <taxon>Basidiomycota</taxon>
        <taxon>Agaricomycotina</taxon>
        <taxon>Agaricomycetes</taxon>
        <taxon>Agaricomycetidae</taxon>
        <taxon>Agaricales</taxon>
        <taxon>Marasmiineae</taxon>
        <taxon>Mycenaceae</taxon>
        <taxon>Mycena</taxon>
    </lineage>
</organism>
<dbReference type="InterPro" id="IPR029063">
    <property type="entry name" value="SAM-dependent_MTases_sf"/>
</dbReference>
<dbReference type="GO" id="GO:0008168">
    <property type="term" value="F:methyltransferase activity"/>
    <property type="evidence" value="ECO:0007669"/>
    <property type="project" value="UniProtKB-KW"/>
</dbReference>
<keyword evidence="3" id="KW-0949">S-adenosyl-L-methionine</keyword>
<keyword evidence="2 6" id="KW-0808">Transferase</keyword>
<dbReference type="InterPro" id="IPR041698">
    <property type="entry name" value="Methyltransf_25"/>
</dbReference>
<dbReference type="SUPFAM" id="SSF53335">
    <property type="entry name" value="S-adenosyl-L-methionine-dependent methyltransferases"/>
    <property type="match status" value="1"/>
</dbReference>
<proteinExistence type="predicted"/>
<dbReference type="CDD" id="cd02440">
    <property type="entry name" value="AdoMet_MTases"/>
    <property type="match status" value="1"/>
</dbReference>
<dbReference type="PANTHER" id="PTHR43591:SF110">
    <property type="entry name" value="RHODANESE DOMAIN-CONTAINING PROTEIN"/>
    <property type="match status" value="1"/>
</dbReference>
<dbReference type="PROSITE" id="PS01184">
    <property type="entry name" value="UBIE_2"/>
    <property type="match status" value="1"/>
</dbReference>
<dbReference type="AlphaFoldDB" id="A0A8H6XCG5"/>
<dbReference type="PANTHER" id="PTHR43591">
    <property type="entry name" value="METHYLTRANSFERASE"/>
    <property type="match status" value="1"/>
</dbReference>
<dbReference type="Gene3D" id="3.40.50.150">
    <property type="entry name" value="Vaccinia Virus protein VP39"/>
    <property type="match status" value="1"/>
</dbReference>
<feature type="domain" description="Methyltransferase" evidence="5">
    <location>
        <begin position="76"/>
        <end position="168"/>
    </location>
</feature>
<dbReference type="InterPro" id="IPR023576">
    <property type="entry name" value="UbiE/COQ5_MeTrFase_CS"/>
</dbReference>
<feature type="region of interest" description="Disordered" evidence="4">
    <location>
        <begin position="1"/>
        <end position="27"/>
    </location>
</feature>
<keyword evidence="1 6" id="KW-0489">Methyltransferase</keyword>
<dbReference type="GO" id="GO:0032259">
    <property type="term" value="P:methylation"/>
    <property type="evidence" value="ECO:0007669"/>
    <property type="project" value="UniProtKB-KW"/>
</dbReference>
<reference evidence="6" key="1">
    <citation type="submission" date="2020-05" db="EMBL/GenBank/DDBJ databases">
        <title>Mycena genomes resolve the evolution of fungal bioluminescence.</title>
        <authorList>
            <person name="Tsai I.J."/>
        </authorList>
    </citation>
    <scope>NUCLEOTIDE SEQUENCE</scope>
    <source>
        <strain evidence="6">CCC161011</strain>
    </source>
</reference>
<name>A0A8H6XCG5_9AGAR</name>
<evidence type="ECO:0000256" key="4">
    <source>
        <dbReference type="SAM" id="MobiDB-lite"/>
    </source>
</evidence>
<protein>
    <submittedName>
        <fullName evidence="6">S-adenosyl-L-methionine-dependent methyltransferase</fullName>
    </submittedName>
</protein>
<comment type="caution">
    <text evidence="6">The sequence shown here is derived from an EMBL/GenBank/DDBJ whole genome shotgun (WGS) entry which is preliminary data.</text>
</comment>
<dbReference type="Proteomes" id="UP000620124">
    <property type="component" value="Unassembled WGS sequence"/>
</dbReference>
<evidence type="ECO:0000256" key="2">
    <source>
        <dbReference type="ARBA" id="ARBA00022679"/>
    </source>
</evidence>
<dbReference type="EMBL" id="JACAZI010000021">
    <property type="protein sequence ID" value="KAF7338061.1"/>
    <property type="molecule type" value="Genomic_DNA"/>
</dbReference>
<evidence type="ECO:0000259" key="5">
    <source>
        <dbReference type="Pfam" id="PF13649"/>
    </source>
</evidence>
<evidence type="ECO:0000256" key="3">
    <source>
        <dbReference type="ARBA" id="ARBA00022691"/>
    </source>
</evidence>
<keyword evidence="7" id="KW-1185">Reference proteome</keyword>
<dbReference type="OrthoDB" id="184880at2759"/>
<accession>A0A8H6XCG5</accession>
<gene>
    <name evidence="6" type="ORF">MVEN_02030500</name>
</gene>
<evidence type="ECO:0000256" key="1">
    <source>
        <dbReference type="ARBA" id="ARBA00022603"/>
    </source>
</evidence>
<dbReference type="Pfam" id="PF13649">
    <property type="entry name" value="Methyltransf_25"/>
    <property type="match status" value="1"/>
</dbReference>
<evidence type="ECO:0000313" key="7">
    <source>
        <dbReference type="Proteomes" id="UP000620124"/>
    </source>
</evidence>